<keyword evidence="10" id="KW-1185">Reference proteome</keyword>
<accession>A0A940T732</accession>
<proteinExistence type="predicted"/>
<evidence type="ECO:0000256" key="2">
    <source>
        <dbReference type="ARBA" id="ARBA00022448"/>
    </source>
</evidence>
<feature type="transmembrane region" description="Helical" evidence="7">
    <location>
        <begin position="84"/>
        <end position="107"/>
    </location>
</feature>
<dbReference type="InterPro" id="IPR050171">
    <property type="entry name" value="MFS_Transporters"/>
</dbReference>
<dbReference type="EMBL" id="JAFIDA010000001">
    <property type="protein sequence ID" value="MBP1327601.1"/>
    <property type="molecule type" value="Genomic_DNA"/>
</dbReference>
<evidence type="ECO:0000259" key="8">
    <source>
        <dbReference type="PROSITE" id="PS50850"/>
    </source>
</evidence>
<keyword evidence="2" id="KW-0813">Transport</keyword>
<evidence type="ECO:0000256" key="7">
    <source>
        <dbReference type="SAM" id="Phobius"/>
    </source>
</evidence>
<feature type="transmembrane region" description="Helical" evidence="7">
    <location>
        <begin position="295"/>
        <end position="318"/>
    </location>
</feature>
<feature type="transmembrane region" description="Helical" evidence="7">
    <location>
        <begin position="187"/>
        <end position="209"/>
    </location>
</feature>
<keyword evidence="4 7" id="KW-0812">Transmembrane</keyword>
<dbReference type="InterPro" id="IPR005829">
    <property type="entry name" value="Sugar_transporter_CS"/>
</dbReference>
<dbReference type="InterPro" id="IPR020846">
    <property type="entry name" value="MFS_dom"/>
</dbReference>
<evidence type="ECO:0000313" key="10">
    <source>
        <dbReference type="Proteomes" id="UP000675163"/>
    </source>
</evidence>
<dbReference type="Pfam" id="PF07690">
    <property type="entry name" value="MFS_1"/>
    <property type="match status" value="1"/>
</dbReference>
<evidence type="ECO:0000256" key="6">
    <source>
        <dbReference type="ARBA" id="ARBA00023136"/>
    </source>
</evidence>
<feature type="transmembrane region" description="Helical" evidence="7">
    <location>
        <begin position="330"/>
        <end position="348"/>
    </location>
</feature>
<evidence type="ECO:0000256" key="1">
    <source>
        <dbReference type="ARBA" id="ARBA00004651"/>
    </source>
</evidence>
<keyword evidence="3" id="KW-1003">Cell membrane</keyword>
<dbReference type="Gene3D" id="1.20.1250.20">
    <property type="entry name" value="MFS general substrate transporter like domains"/>
    <property type="match status" value="1"/>
</dbReference>
<dbReference type="PANTHER" id="PTHR23517">
    <property type="entry name" value="RESISTANCE PROTEIN MDTM, PUTATIVE-RELATED-RELATED"/>
    <property type="match status" value="1"/>
</dbReference>
<keyword evidence="5 7" id="KW-1133">Transmembrane helix</keyword>
<organism evidence="9 10">
    <name type="scientific">Leucobacter exalbidus</name>
    <dbReference type="NCBI Taxonomy" id="662960"/>
    <lineage>
        <taxon>Bacteria</taxon>
        <taxon>Bacillati</taxon>
        <taxon>Actinomycetota</taxon>
        <taxon>Actinomycetes</taxon>
        <taxon>Micrococcales</taxon>
        <taxon>Microbacteriaceae</taxon>
        <taxon>Leucobacter</taxon>
    </lineage>
</organism>
<dbReference type="RefSeq" id="WP_209706558.1">
    <property type="nucleotide sequence ID" value="NZ_JAFIDA010000001.1"/>
</dbReference>
<name>A0A940T732_9MICO</name>
<dbReference type="PANTHER" id="PTHR23517:SF3">
    <property type="entry name" value="INTEGRAL MEMBRANE TRANSPORT PROTEIN"/>
    <property type="match status" value="1"/>
</dbReference>
<feature type="transmembrane region" description="Helical" evidence="7">
    <location>
        <begin position="354"/>
        <end position="376"/>
    </location>
</feature>
<feature type="transmembrane region" description="Helical" evidence="7">
    <location>
        <begin position="262"/>
        <end position="283"/>
    </location>
</feature>
<feature type="transmembrane region" description="Helical" evidence="7">
    <location>
        <begin position="149"/>
        <end position="166"/>
    </location>
</feature>
<comment type="caution">
    <text evidence="9">The sequence shown here is derived from an EMBL/GenBank/DDBJ whole genome shotgun (WGS) entry which is preliminary data.</text>
</comment>
<feature type="transmembrane region" description="Helical" evidence="7">
    <location>
        <begin position="53"/>
        <end position="72"/>
    </location>
</feature>
<comment type="subcellular location">
    <subcellularLocation>
        <location evidence="1">Cell membrane</location>
        <topology evidence="1">Multi-pass membrane protein</topology>
    </subcellularLocation>
</comment>
<dbReference type="PROSITE" id="PS00216">
    <property type="entry name" value="SUGAR_TRANSPORT_1"/>
    <property type="match status" value="1"/>
</dbReference>
<dbReference type="Proteomes" id="UP000675163">
    <property type="component" value="Unassembled WGS sequence"/>
</dbReference>
<dbReference type="GO" id="GO:0005886">
    <property type="term" value="C:plasma membrane"/>
    <property type="evidence" value="ECO:0007669"/>
    <property type="project" value="UniProtKB-SubCell"/>
</dbReference>
<feature type="transmembrane region" description="Helical" evidence="7">
    <location>
        <begin position="388"/>
        <end position="411"/>
    </location>
</feature>
<evidence type="ECO:0000256" key="4">
    <source>
        <dbReference type="ARBA" id="ARBA00022692"/>
    </source>
</evidence>
<feature type="domain" description="Major facilitator superfamily (MFS) profile" evidence="8">
    <location>
        <begin position="1"/>
        <end position="446"/>
    </location>
</feature>
<dbReference type="GO" id="GO:0022857">
    <property type="term" value="F:transmembrane transporter activity"/>
    <property type="evidence" value="ECO:0007669"/>
    <property type="project" value="InterPro"/>
</dbReference>
<protein>
    <submittedName>
        <fullName evidence="9">MFS family permease</fullName>
    </submittedName>
</protein>
<dbReference type="InterPro" id="IPR036259">
    <property type="entry name" value="MFS_trans_sf"/>
</dbReference>
<sequence>MSLDTATVALPASTDVEEDPAAPGAGSAAPSAVGAELGAAGTVRPATAARSGVWIGVWCVVFVCSWAGNQFSPLLLMYQEREHYSSVMVTAFLGVYVLGLAPALLIAGTLSDRYGRKPLMLAGVGAAVVGSALLALGEFGPVWLSVGRLFSGIAVGVAMAVGNSWVKELSQAPYDTKADGGSGARRAALAFTLGSAVGAVVAGLLAQWGPFPEELPFIVHIVVAVPLAIAVLRAPETRTRHDSTAGVWWRELGIPSARDRRFVRVVLLAAPWLFGAAAIGYGYLPTQLTGVTGSWGLVFATATTAVALGVSSAVQPFAKYLHSPHSARGLYTGVFLLVLGIAIAGVSIMQQSIWVGLVSNVVIGMGLGLSLVSGLLEVQRIASPNDLAGLTGVFYAVAYAGFLAPAVIAAIAVYVPVLWILGGIVVLGVFSGVLMVAISKRYLVQE</sequence>
<dbReference type="SUPFAM" id="SSF103473">
    <property type="entry name" value="MFS general substrate transporter"/>
    <property type="match status" value="1"/>
</dbReference>
<gene>
    <name evidence="9" type="ORF">JOF28_002833</name>
</gene>
<evidence type="ECO:0000313" key="9">
    <source>
        <dbReference type="EMBL" id="MBP1327601.1"/>
    </source>
</evidence>
<dbReference type="PROSITE" id="PS50850">
    <property type="entry name" value="MFS"/>
    <property type="match status" value="1"/>
</dbReference>
<feature type="transmembrane region" description="Helical" evidence="7">
    <location>
        <begin position="417"/>
        <end position="438"/>
    </location>
</feature>
<reference evidence="9" key="1">
    <citation type="submission" date="2021-02" db="EMBL/GenBank/DDBJ databases">
        <title>Sequencing the genomes of 1000 actinobacteria strains.</title>
        <authorList>
            <person name="Klenk H.-P."/>
        </authorList>
    </citation>
    <scope>NUCLEOTIDE SEQUENCE</scope>
    <source>
        <strain evidence="9">DSM 22850</strain>
    </source>
</reference>
<keyword evidence="6 7" id="KW-0472">Membrane</keyword>
<evidence type="ECO:0000256" key="3">
    <source>
        <dbReference type="ARBA" id="ARBA00022475"/>
    </source>
</evidence>
<dbReference type="InterPro" id="IPR011701">
    <property type="entry name" value="MFS"/>
</dbReference>
<evidence type="ECO:0000256" key="5">
    <source>
        <dbReference type="ARBA" id="ARBA00022989"/>
    </source>
</evidence>
<feature type="transmembrane region" description="Helical" evidence="7">
    <location>
        <begin position="215"/>
        <end position="232"/>
    </location>
</feature>
<dbReference type="AlphaFoldDB" id="A0A940T732"/>
<feature type="transmembrane region" description="Helical" evidence="7">
    <location>
        <begin position="119"/>
        <end position="137"/>
    </location>
</feature>